<dbReference type="GO" id="GO:0016491">
    <property type="term" value="F:oxidoreductase activity"/>
    <property type="evidence" value="ECO:0007669"/>
    <property type="project" value="InterPro"/>
</dbReference>
<dbReference type="GO" id="GO:0016209">
    <property type="term" value="F:antioxidant activity"/>
    <property type="evidence" value="ECO:0007669"/>
    <property type="project" value="InterPro"/>
</dbReference>
<evidence type="ECO:0000256" key="5">
    <source>
        <dbReference type="SAM" id="Coils"/>
    </source>
</evidence>
<feature type="domain" description="Thioredoxin" evidence="6">
    <location>
        <begin position="324"/>
        <end position="467"/>
    </location>
</feature>
<keyword evidence="5" id="KW-0175">Coiled coil</keyword>
<name>A0A5C6VB46_9FLAO</name>
<dbReference type="Gene3D" id="3.40.30.10">
    <property type="entry name" value="Glutaredoxin"/>
    <property type="match status" value="1"/>
</dbReference>
<feature type="coiled-coil region" evidence="5">
    <location>
        <begin position="124"/>
        <end position="167"/>
    </location>
</feature>
<proteinExistence type="predicted"/>
<dbReference type="GO" id="GO:0030313">
    <property type="term" value="C:cell envelope"/>
    <property type="evidence" value="ECO:0007669"/>
    <property type="project" value="UniProtKB-SubCell"/>
</dbReference>
<dbReference type="GO" id="GO:0017004">
    <property type="term" value="P:cytochrome complex assembly"/>
    <property type="evidence" value="ECO:0007669"/>
    <property type="project" value="UniProtKB-KW"/>
</dbReference>
<organism evidence="7 8">
    <name type="scientific">Luteibaculum oceani</name>
    <dbReference type="NCBI Taxonomy" id="1294296"/>
    <lineage>
        <taxon>Bacteria</taxon>
        <taxon>Pseudomonadati</taxon>
        <taxon>Bacteroidota</taxon>
        <taxon>Flavobacteriia</taxon>
        <taxon>Flavobacteriales</taxon>
        <taxon>Luteibaculaceae</taxon>
        <taxon>Luteibaculum</taxon>
    </lineage>
</organism>
<dbReference type="Pfam" id="PF00578">
    <property type="entry name" value="AhpC-TSA"/>
    <property type="match status" value="1"/>
</dbReference>
<comment type="subcellular location">
    <subcellularLocation>
        <location evidence="1">Cell envelope</location>
    </subcellularLocation>
</comment>
<reference evidence="7 8" key="1">
    <citation type="submission" date="2019-08" db="EMBL/GenBank/DDBJ databases">
        <title>Genome of Luteibaculum oceani JCM 18817.</title>
        <authorList>
            <person name="Bowman J.P."/>
        </authorList>
    </citation>
    <scope>NUCLEOTIDE SEQUENCE [LARGE SCALE GENOMIC DNA]</scope>
    <source>
        <strain evidence="7 8">JCM 18817</strain>
    </source>
</reference>
<dbReference type="SUPFAM" id="SSF52833">
    <property type="entry name" value="Thioredoxin-like"/>
    <property type="match status" value="1"/>
</dbReference>
<dbReference type="OrthoDB" id="6399635at2"/>
<dbReference type="Proteomes" id="UP000321168">
    <property type="component" value="Unassembled WGS sequence"/>
</dbReference>
<dbReference type="InterPro" id="IPR000866">
    <property type="entry name" value="AhpC/TSA"/>
</dbReference>
<dbReference type="InterPro" id="IPR013766">
    <property type="entry name" value="Thioredoxin_domain"/>
</dbReference>
<evidence type="ECO:0000256" key="4">
    <source>
        <dbReference type="ARBA" id="ARBA00023284"/>
    </source>
</evidence>
<gene>
    <name evidence="7" type="ORF">FRX97_03195</name>
</gene>
<keyword evidence="4" id="KW-0676">Redox-active center</keyword>
<evidence type="ECO:0000256" key="3">
    <source>
        <dbReference type="ARBA" id="ARBA00023157"/>
    </source>
</evidence>
<keyword evidence="8" id="KW-1185">Reference proteome</keyword>
<evidence type="ECO:0000256" key="1">
    <source>
        <dbReference type="ARBA" id="ARBA00004196"/>
    </source>
</evidence>
<sequence length="482" mass="55574">MKKLLLGFLSLFIGATVFGQLSNYKYTFKIQGAKDTIFLANYFGKQLYYNDTAVADKNGTFIFSKKRSIKPGKFAIVQPGKMYFELIINEAEFTFKGDTSNLIGNMQVENSLENQLFYQYIKLINNKKTEIEALNKKYQASKSEKEKKKLSDEITAKNKEVIDFQKKMIADHPTALISEIVKMSMDIEIPEPPKNEDGSIDSTFQYYYYRDHYWDNTNLNNDALVRDPSYIKKLETYFDKVVLQHPDTISRYADKYISQLDPESEMFKITVNWLINHYSRSKIMGMDAVYIHMAKNYYMTGRAYWADSATVAKLTEKVIAASPTLIGKKAPAITLFDTTGNRLVSLYSVKAKYTVLYFWDSTCGHCKKATPKLKKIYEELHKYGVEVYAVGGELETDSWKKYIKKNELPWINVSDTPERPNGFRTVYDIFAYPKVFLLDEDKKIIAKQIGVVQLGDILLDKLKLKGQIDFGFEPADEDDEAH</sequence>
<dbReference type="EMBL" id="VORB01000002">
    <property type="protein sequence ID" value="TXC82114.1"/>
    <property type="molecule type" value="Genomic_DNA"/>
</dbReference>
<dbReference type="InterPro" id="IPR036249">
    <property type="entry name" value="Thioredoxin-like_sf"/>
</dbReference>
<dbReference type="PROSITE" id="PS51352">
    <property type="entry name" value="THIOREDOXIN_2"/>
    <property type="match status" value="1"/>
</dbReference>
<dbReference type="InterPro" id="IPR050553">
    <property type="entry name" value="Thioredoxin_ResA/DsbE_sf"/>
</dbReference>
<dbReference type="PANTHER" id="PTHR42852:SF6">
    <property type="entry name" value="THIOL:DISULFIDE INTERCHANGE PROTEIN DSBE"/>
    <property type="match status" value="1"/>
</dbReference>
<keyword evidence="3" id="KW-1015">Disulfide bond</keyword>
<comment type="caution">
    <text evidence="7">The sequence shown here is derived from an EMBL/GenBank/DDBJ whole genome shotgun (WGS) entry which is preliminary data.</text>
</comment>
<evidence type="ECO:0000313" key="8">
    <source>
        <dbReference type="Proteomes" id="UP000321168"/>
    </source>
</evidence>
<dbReference type="CDD" id="cd02966">
    <property type="entry name" value="TlpA_like_family"/>
    <property type="match status" value="1"/>
</dbReference>
<dbReference type="PANTHER" id="PTHR42852">
    <property type="entry name" value="THIOL:DISULFIDE INTERCHANGE PROTEIN DSBE"/>
    <property type="match status" value="1"/>
</dbReference>
<dbReference type="AlphaFoldDB" id="A0A5C6VB46"/>
<protein>
    <submittedName>
        <fullName evidence="7">Redoxin domain-containing protein</fullName>
    </submittedName>
</protein>
<keyword evidence="2" id="KW-0201">Cytochrome c-type biogenesis</keyword>
<evidence type="ECO:0000259" key="6">
    <source>
        <dbReference type="PROSITE" id="PS51352"/>
    </source>
</evidence>
<dbReference type="RefSeq" id="WP_147013321.1">
    <property type="nucleotide sequence ID" value="NZ_VORB01000002.1"/>
</dbReference>
<accession>A0A5C6VB46</accession>
<evidence type="ECO:0000256" key="2">
    <source>
        <dbReference type="ARBA" id="ARBA00022748"/>
    </source>
</evidence>
<evidence type="ECO:0000313" key="7">
    <source>
        <dbReference type="EMBL" id="TXC82114.1"/>
    </source>
</evidence>